<dbReference type="InterPro" id="IPR013907">
    <property type="entry name" value="Sds3"/>
</dbReference>
<gene>
    <name evidence="7" type="ORF">MS3_01297</name>
</gene>
<name>A0A094ZFC0_SCHHA</name>
<feature type="compositionally biased region" description="Basic and acidic residues" evidence="6">
    <location>
        <begin position="1"/>
        <end position="11"/>
    </location>
</feature>
<comment type="subcellular location">
    <subcellularLocation>
        <location evidence="1">Nucleus</location>
    </subcellularLocation>
</comment>
<organism evidence="7">
    <name type="scientific">Schistosoma haematobium</name>
    <name type="common">Blood fluke</name>
    <dbReference type="NCBI Taxonomy" id="6185"/>
    <lineage>
        <taxon>Eukaryota</taxon>
        <taxon>Metazoa</taxon>
        <taxon>Spiralia</taxon>
        <taxon>Lophotrochozoa</taxon>
        <taxon>Platyhelminthes</taxon>
        <taxon>Trematoda</taxon>
        <taxon>Digenea</taxon>
        <taxon>Strigeidida</taxon>
        <taxon>Schistosomatoidea</taxon>
        <taxon>Schistosomatidae</taxon>
        <taxon>Schistosoma</taxon>
    </lineage>
</organism>
<evidence type="ECO:0000313" key="7">
    <source>
        <dbReference type="EMBL" id="KGB33140.1"/>
    </source>
</evidence>
<dbReference type="STRING" id="6185.A0A094ZFC0"/>
<proteinExistence type="predicted"/>
<evidence type="ECO:0000256" key="1">
    <source>
        <dbReference type="ARBA" id="ARBA00004123"/>
    </source>
</evidence>
<accession>A0A094ZFC0</accession>
<evidence type="ECO:0000256" key="4">
    <source>
        <dbReference type="ARBA" id="ARBA00023163"/>
    </source>
</evidence>
<dbReference type="SMART" id="SM01401">
    <property type="entry name" value="Sds3"/>
    <property type="match status" value="1"/>
</dbReference>
<keyword evidence="4" id="KW-0804">Transcription</keyword>
<evidence type="ECO:0000256" key="6">
    <source>
        <dbReference type="SAM" id="MobiDB-lite"/>
    </source>
</evidence>
<sequence length="281" mass="32623">MADEGLKDSKANDGQIDDDRLNEEDYQEPDCRSENISEDITDTEIECLKKELQSEISELEWEFKQAKESLYNERIMQVENKLNQAKMGTAPEFLHVLSLVEETYKIRLQVAKHRMQFALEITNKELDNELQIIQCDVNERLLAAEEQIRLSLQESLCKLQYERAAHQRKASKDSEKEYTKSFDQYDNYLPSPNLEPRKKPVTLSPSTPRLIYQIPDKDIRSDVELILAAVKAIICRLKRNTLEVPCLLIILKGLELLTLFSLLGICPFSRQFGGYVRICRH</sequence>
<dbReference type="AlphaFoldDB" id="A0A094ZFC0"/>
<dbReference type="GO" id="GO:0010468">
    <property type="term" value="P:regulation of gene expression"/>
    <property type="evidence" value="ECO:0007669"/>
    <property type="project" value="UniProtKB-ARBA"/>
</dbReference>
<evidence type="ECO:0000256" key="3">
    <source>
        <dbReference type="ARBA" id="ARBA00023015"/>
    </source>
</evidence>
<dbReference type="Gene3D" id="1.20.5.1500">
    <property type="match status" value="1"/>
</dbReference>
<dbReference type="PANTHER" id="PTHR21964">
    <property type="entry name" value="BREAST CANCER METASTASIS-SUPPRESSOR 1"/>
    <property type="match status" value="1"/>
</dbReference>
<evidence type="ECO:0000256" key="5">
    <source>
        <dbReference type="ARBA" id="ARBA00023242"/>
    </source>
</evidence>
<dbReference type="EMBL" id="KL250534">
    <property type="protein sequence ID" value="KGB33140.1"/>
    <property type="molecule type" value="Genomic_DNA"/>
</dbReference>
<keyword evidence="3" id="KW-0805">Transcription regulation</keyword>
<protein>
    <submittedName>
        <fullName evidence="7">Breast cancer metastasis-suppressor 1-like protein</fullName>
    </submittedName>
</protein>
<reference evidence="7" key="1">
    <citation type="journal article" date="2012" name="Nat. Genet.">
        <title>Whole-genome sequence of Schistosoma haematobium.</title>
        <authorList>
            <person name="Young N.D."/>
            <person name="Jex A.R."/>
            <person name="Li B."/>
            <person name="Liu S."/>
            <person name="Yang L."/>
            <person name="Xiong Z."/>
            <person name="Li Y."/>
            <person name="Cantacessi C."/>
            <person name="Hall R.S."/>
            <person name="Xu X."/>
            <person name="Chen F."/>
            <person name="Wu X."/>
            <person name="Zerlotini A."/>
            <person name="Oliveira G."/>
            <person name="Hofmann A."/>
            <person name="Zhang G."/>
            <person name="Fang X."/>
            <person name="Kang Y."/>
            <person name="Campbell B.E."/>
            <person name="Loukas A."/>
            <person name="Ranganathan S."/>
            <person name="Rollinson D."/>
            <person name="Rinaldi G."/>
            <person name="Brindley P.J."/>
            <person name="Yang H."/>
            <person name="Wang J."/>
            <person name="Wang J."/>
            <person name="Gasser R.B."/>
        </authorList>
    </citation>
    <scope>NUCLEOTIDE SEQUENCE [LARGE SCALE GENOMIC DNA]</scope>
</reference>
<dbReference type="GO" id="GO:0005654">
    <property type="term" value="C:nucleoplasm"/>
    <property type="evidence" value="ECO:0007669"/>
    <property type="project" value="UniProtKB-ARBA"/>
</dbReference>
<keyword evidence="2" id="KW-0678">Repressor</keyword>
<feature type="region of interest" description="Disordered" evidence="6">
    <location>
        <begin position="1"/>
        <end position="36"/>
    </location>
</feature>
<keyword evidence="5" id="KW-0539">Nucleus</keyword>
<evidence type="ECO:0000256" key="2">
    <source>
        <dbReference type="ARBA" id="ARBA00022491"/>
    </source>
</evidence>
<dbReference type="Pfam" id="PF08598">
    <property type="entry name" value="Sds3"/>
    <property type="match status" value="1"/>
</dbReference>